<keyword evidence="2" id="KW-0433">Leucine-rich repeat</keyword>
<evidence type="ECO:0000256" key="3">
    <source>
        <dbReference type="ARBA" id="ARBA00022737"/>
    </source>
</evidence>
<dbReference type="GO" id="GO:0005524">
    <property type="term" value="F:ATP binding"/>
    <property type="evidence" value="ECO:0007669"/>
    <property type="project" value="UniProtKB-KW"/>
</dbReference>
<dbReference type="InterPro" id="IPR058922">
    <property type="entry name" value="WHD_DRP"/>
</dbReference>
<dbReference type="PRINTS" id="PR00364">
    <property type="entry name" value="DISEASERSIST"/>
</dbReference>
<dbReference type="FunFam" id="1.10.10.10:FF:000322">
    <property type="entry name" value="Probable disease resistance protein At1g63360"/>
    <property type="match status" value="1"/>
</dbReference>
<name>A0A5J4ZLT6_9ASTE</name>
<organism evidence="11 12">
    <name type="scientific">Nyssa sinensis</name>
    <dbReference type="NCBI Taxonomy" id="561372"/>
    <lineage>
        <taxon>Eukaryota</taxon>
        <taxon>Viridiplantae</taxon>
        <taxon>Streptophyta</taxon>
        <taxon>Embryophyta</taxon>
        <taxon>Tracheophyta</taxon>
        <taxon>Spermatophyta</taxon>
        <taxon>Magnoliopsida</taxon>
        <taxon>eudicotyledons</taxon>
        <taxon>Gunneridae</taxon>
        <taxon>Pentapetalae</taxon>
        <taxon>asterids</taxon>
        <taxon>Cornales</taxon>
        <taxon>Nyssaceae</taxon>
        <taxon>Nyssa</taxon>
    </lineage>
</organism>
<dbReference type="InterPro" id="IPR044974">
    <property type="entry name" value="Disease_R_plants"/>
</dbReference>
<evidence type="ECO:0000256" key="1">
    <source>
        <dbReference type="ARBA" id="ARBA00008894"/>
    </source>
</evidence>
<dbReference type="PANTHER" id="PTHR23155">
    <property type="entry name" value="DISEASE RESISTANCE PROTEIN RP"/>
    <property type="match status" value="1"/>
</dbReference>
<evidence type="ECO:0000259" key="9">
    <source>
        <dbReference type="Pfam" id="PF23559"/>
    </source>
</evidence>
<dbReference type="InterPro" id="IPR038005">
    <property type="entry name" value="RX-like_CC"/>
</dbReference>
<dbReference type="InterPro" id="IPR032675">
    <property type="entry name" value="LRR_dom_sf"/>
</dbReference>
<dbReference type="InterPro" id="IPR027417">
    <property type="entry name" value="P-loop_NTPase"/>
</dbReference>
<dbReference type="InterPro" id="IPR055414">
    <property type="entry name" value="LRR_R13L4/SHOC2-like"/>
</dbReference>
<keyword evidence="5" id="KW-0611">Plant defense</keyword>
<keyword evidence="6" id="KW-0067">ATP-binding</keyword>
<dbReference type="SUPFAM" id="SSF52058">
    <property type="entry name" value="L domain-like"/>
    <property type="match status" value="1"/>
</dbReference>
<feature type="domain" description="NB-ARC" evidence="7">
    <location>
        <begin position="158"/>
        <end position="262"/>
    </location>
</feature>
<dbReference type="EMBL" id="CM018050">
    <property type="protein sequence ID" value="KAA8518041.1"/>
    <property type="molecule type" value="Genomic_DNA"/>
</dbReference>
<dbReference type="Pfam" id="PF18052">
    <property type="entry name" value="Rx_N"/>
    <property type="match status" value="1"/>
</dbReference>
<dbReference type="PANTHER" id="PTHR23155:SF1205">
    <property type="entry name" value="DISEASE RESISTANCE PROTEIN RPM1"/>
    <property type="match status" value="1"/>
</dbReference>
<feature type="domain" description="Disease resistance R13L4/SHOC-2-like LRR" evidence="10">
    <location>
        <begin position="534"/>
        <end position="850"/>
    </location>
</feature>
<sequence>MADAAVDFLLEKADDFLRKELQLSEEINGGVSTLRGELEKVKALLKDADNGQGEHNFQVDLWLKNVRDVACDIEDVLDVFAIHILRPGHSTLLRLPFTAQWRSLHTIDDRIKDANTKLKKTREGYVNITTTCSAQASTSSITGIAPFFMDDADVVGIEEPMKKLISWATDHPETQSLKVVFVVGMGGSGKTVLATKVFDRVKKYFDCHALITLSNSKNKLELLWTIFNQICNPIPEPAPCSFSQFDEVDLIRKVKRHLQDKRANRGRVIITTRRGDIAFSCRDNSTDHVYELQPLPAEAAQQLFYRTTFRPDGRCPSGLQTWSQTILERCQGLPLGIIEIGRLLSNKERIESEWKLLHDSLESQLKENGPLSNIMRVLSVSYNDLPYHLKYCFLYLSIFPGDYPVKRRRLIRLWIAEGLIIKDAGREVEDVGEDYLKELIERSLIQVSEFDFDGKPRSCRVHHLMHKIILSKAGEENFCTVLTKLESNFDKNTRRRLSIQNGGHNMPCWPNFTEAKARTFFAPGTPYCSVANIPSSLKLLRVLHLEGASLRTFPMEILELLLLKYLCLSNTNIKSIPNSLGDLRLLETLDLKQTRVTKLPKEILKLDNLRHLLVYRYDVQNYTHFDCVKGFKVSATIRTPNLGKLQNLQKLAFIKADRHPKMIHGLGNLTQLRKLGIIDLPSEEGENLCHSIKRLRNLRSLNITSLRKEDLLDLHAINGNPPPFLRRLYLKGRLEKFPTWISILHDLGRIRLKWSGLDPDNNPIQHLQDLPNLLELQLLDAYFGIQLDFKTRKFQKLKILELEQLGELRMVKMEKGTLPHLQKLIIRKCKKLKQVPMGIDNLTHLKELHLYDMPDHFVSQIRNDGELHHLVHHIPHIHCYYLPNDQGNWKPEYLGIACKNIYCPT</sequence>
<dbReference type="Gene3D" id="3.80.10.10">
    <property type="entry name" value="Ribonuclease Inhibitor"/>
    <property type="match status" value="1"/>
</dbReference>
<dbReference type="GO" id="GO:0043531">
    <property type="term" value="F:ADP binding"/>
    <property type="evidence" value="ECO:0007669"/>
    <property type="project" value="InterPro"/>
</dbReference>
<dbReference type="Pfam" id="PF23559">
    <property type="entry name" value="WHD_DRP"/>
    <property type="match status" value="1"/>
</dbReference>
<evidence type="ECO:0008006" key="13">
    <source>
        <dbReference type="Google" id="ProtNLM"/>
    </source>
</evidence>
<evidence type="ECO:0000259" key="8">
    <source>
        <dbReference type="Pfam" id="PF18052"/>
    </source>
</evidence>
<dbReference type="AlphaFoldDB" id="A0A5J4ZLT6"/>
<feature type="domain" description="Disease resistance protein winged helix" evidence="9">
    <location>
        <begin position="398"/>
        <end position="469"/>
    </location>
</feature>
<protein>
    <recommendedName>
        <fullName evidence="13">Rx N-terminal domain-containing protein</fullName>
    </recommendedName>
</protein>
<accession>A0A5J4ZLT6</accession>
<dbReference type="GO" id="GO:0098542">
    <property type="term" value="P:defense response to other organism"/>
    <property type="evidence" value="ECO:0007669"/>
    <property type="project" value="TreeGrafter"/>
</dbReference>
<dbReference type="InterPro" id="IPR002182">
    <property type="entry name" value="NB-ARC"/>
</dbReference>
<evidence type="ECO:0000256" key="2">
    <source>
        <dbReference type="ARBA" id="ARBA00022614"/>
    </source>
</evidence>
<comment type="similarity">
    <text evidence="1">Belongs to the disease resistance NB-LRR family.</text>
</comment>
<dbReference type="Pfam" id="PF00931">
    <property type="entry name" value="NB-ARC"/>
    <property type="match status" value="1"/>
</dbReference>
<reference evidence="11 12" key="1">
    <citation type="submission" date="2019-09" db="EMBL/GenBank/DDBJ databases">
        <title>A chromosome-level genome assembly of the Chinese tupelo Nyssa sinensis.</title>
        <authorList>
            <person name="Yang X."/>
            <person name="Kang M."/>
            <person name="Yang Y."/>
            <person name="Xiong H."/>
            <person name="Wang M."/>
            <person name="Zhang Z."/>
            <person name="Wang Z."/>
            <person name="Wu H."/>
            <person name="Ma T."/>
            <person name="Liu J."/>
            <person name="Xi Z."/>
        </authorList>
    </citation>
    <scope>NUCLEOTIDE SEQUENCE [LARGE SCALE GENOMIC DNA]</scope>
    <source>
        <strain evidence="11">J267</strain>
        <tissue evidence="11">Leaf</tissue>
    </source>
</reference>
<dbReference type="Gene3D" id="1.10.10.10">
    <property type="entry name" value="Winged helix-like DNA-binding domain superfamily/Winged helix DNA-binding domain"/>
    <property type="match status" value="1"/>
</dbReference>
<evidence type="ECO:0000313" key="11">
    <source>
        <dbReference type="EMBL" id="KAA8518041.1"/>
    </source>
</evidence>
<feature type="domain" description="Disease resistance N-terminal" evidence="8">
    <location>
        <begin position="5"/>
        <end position="88"/>
    </location>
</feature>
<evidence type="ECO:0000313" key="12">
    <source>
        <dbReference type="Proteomes" id="UP000325577"/>
    </source>
</evidence>
<dbReference type="Pfam" id="PF23598">
    <property type="entry name" value="LRR_14"/>
    <property type="match status" value="1"/>
</dbReference>
<dbReference type="Proteomes" id="UP000325577">
    <property type="component" value="Linkage Group LG7"/>
</dbReference>
<keyword evidence="12" id="KW-1185">Reference proteome</keyword>
<gene>
    <name evidence="11" type="ORF">F0562_015539</name>
</gene>
<dbReference type="OrthoDB" id="690341at2759"/>
<evidence type="ECO:0000256" key="6">
    <source>
        <dbReference type="ARBA" id="ARBA00022840"/>
    </source>
</evidence>
<dbReference type="Gene3D" id="1.10.8.430">
    <property type="entry name" value="Helical domain of apoptotic protease-activating factors"/>
    <property type="match status" value="1"/>
</dbReference>
<evidence type="ECO:0000256" key="4">
    <source>
        <dbReference type="ARBA" id="ARBA00022741"/>
    </source>
</evidence>
<dbReference type="CDD" id="cd14798">
    <property type="entry name" value="RX-CC_like"/>
    <property type="match status" value="1"/>
</dbReference>
<evidence type="ECO:0000259" key="10">
    <source>
        <dbReference type="Pfam" id="PF23598"/>
    </source>
</evidence>
<proteinExistence type="inferred from homology"/>
<dbReference type="Gene3D" id="3.40.50.300">
    <property type="entry name" value="P-loop containing nucleotide triphosphate hydrolases"/>
    <property type="match status" value="1"/>
</dbReference>
<keyword evidence="4" id="KW-0547">Nucleotide-binding</keyword>
<dbReference type="Gene3D" id="1.20.5.4130">
    <property type="match status" value="1"/>
</dbReference>
<keyword evidence="3" id="KW-0677">Repeat</keyword>
<evidence type="ECO:0000256" key="5">
    <source>
        <dbReference type="ARBA" id="ARBA00022821"/>
    </source>
</evidence>
<dbReference type="InterPro" id="IPR041118">
    <property type="entry name" value="Rx_N"/>
</dbReference>
<dbReference type="InterPro" id="IPR042197">
    <property type="entry name" value="Apaf_helical"/>
</dbReference>
<dbReference type="InterPro" id="IPR036388">
    <property type="entry name" value="WH-like_DNA-bd_sf"/>
</dbReference>
<evidence type="ECO:0000259" key="7">
    <source>
        <dbReference type="Pfam" id="PF00931"/>
    </source>
</evidence>
<dbReference type="SUPFAM" id="SSF52540">
    <property type="entry name" value="P-loop containing nucleoside triphosphate hydrolases"/>
    <property type="match status" value="1"/>
</dbReference>